<dbReference type="EMBL" id="CP002292">
    <property type="protein sequence ID" value="ADP71874.1"/>
    <property type="molecule type" value="Genomic_DNA"/>
</dbReference>
<reference evidence="2" key="1">
    <citation type="journal article" date="2011" name="J. Bacteriol.">
        <title>Genome sequences of eight morphologically diverse alphaproteobacteria.</title>
        <authorList>
            <consortium name="US DOE Joint Genome Institute"/>
            <person name="Brown P.J."/>
            <person name="Kysela D.T."/>
            <person name="Buechlein A."/>
            <person name="Hemmerich C."/>
            <person name="Brun Y.V."/>
        </authorList>
    </citation>
    <scope>NUCLEOTIDE SEQUENCE [LARGE SCALE GENOMIC DNA]</scope>
    <source>
        <strain evidence="2">ATCC 17100 / ATH 3.1.1 / DSM 162 / LMG 4299</strain>
    </source>
</reference>
<dbReference type="KEGG" id="rva:Rvan_2662"/>
<dbReference type="RefSeq" id="WP_013420252.1">
    <property type="nucleotide sequence ID" value="NC_014664.1"/>
</dbReference>
<dbReference type="HOGENOM" id="CLU_1957876_0_0_5"/>
<evidence type="ECO:0000313" key="2">
    <source>
        <dbReference type="Proteomes" id="UP000001399"/>
    </source>
</evidence>
<accession>E3I7F5</accession>
<keyword evidence="2" id="KW-1185">Reference proteome</keyword>
<dbReference type="STRING" id="648757.Rvan_2662"/>
<organism evidence="1 2">
    <name type="scientific">Rhodomicrobium vannielii (strain ATCC 17100 / DSM 162 / LMG 4299 / NCIMB 10020 / ATH 3.1.1)</name>
    <dbReference type="NCBI Taxonomy" id="648757"/>
    <lineage>
        <taxon>Bacteria</taxon>
        <taxon>Pseudomonadati</taxon>
        <taxon>Pseudomonadota</taxon>
        <taxon>Alphaproteobacteria</taxon>
        <taxon>Hyphomicrobiales</taxon>
        <taxon>Hyphomicrobiaceae</taxon>
        <taxon>Rhodomicrobium</taxon>
    </lineage>
</organism>
<evidence type="ECO:0000313" key="1">
    <source>
        <dbReference type="EMBL" id="ADP71874.1"/>
    </source>
</evidence>
<name>E3I7F5_RHOVT</name>
<protein>
    <submittedName>
        <fullName evidence="1">Uncharacterized protein</fullName>
    </submittedName>
</protein>
<proteinExistence type="predicted"/>
<gene>
    <name evidence="1" type="ordered locus">Rvan_2662</name>
</gene>
<dbReference type="Proteomes" id="UP000001399">
    <property type="component" value="Chromosome"/>
</dbReference>
<dbReference type="AlphaFoldDB" id="E3I7F5"/>
<sequence>MADIITDVHSISSGTDWFFLNETATELAQFEGVACFALVTTRDEIDISRVSKRVIALARSQLEFDLIGEKIELMTNILSRSEALQEIEANRLNSDYYQTKKFIDNSKAAIADADRIVARAMRTIKSET</sequence>